<dbReference type="FunFam" id="1.10.3210.10:FF:000001">
    <property type="entry name" value="GTP pyrophosphokinase RelA"/>
    <property type="match status" value="1"/>
</dbReference>
<sequence>MAKIDVEDLISLVRNYNPKTDEALIREAYAYGEEMHEGQFRRSGEPYFTHPVAVAAILTEQRLDDATIITALLHDTIEDTKASYSEVAQKFGTEVAELVDGVTKLTNLQLSSSETKQAENFRKLFMAMSKDLRVILVKLADRLHNMRTIKSMKDEKQVQKARETMDIFAPLAGRMGMQWMREELEDLAFRVLNPEGRSSIIRRFITLQRETGDVVHQITKDIRTALEAEQINADVYGRAKKPYGIWRKMQEKDQGFSRLSDIYGFRVITGSEADCYRVLGVIHQRWRAVPGRFKDYISQPKSNGYRSIHTTVSGRDGKRVEIQIRTRQMHEVAESGVAAHWSYRDGIRAENPFAVDPAKWLASLTERFENADDHGEFLEHVKMEMYSDQVFCFTPKGDVVKLPKGATPLDYAYAIHTRIGDSCVGAKVDHIRVPLWTRLRNGQHIEIITAEGQRPQPTWLDIVVTGRAKAAIRKSLREEDRERFIKLGRELARVAFNHVGKKSTDKALKTAAKHFGLADADELLSRLGSAELRARDVVTTIYPEVAALAPANIDPKSAVIGLSPDQSFTRAGCCQPVPGERIVGITYRGEGVVVHAIDCPNLAKLEDQPDRWVDLHWHSGTHPAIHTVSLEITIRNDAGVLGHICTLIGEHKANISDLHFMDKKPDFYKIMLNVDLRDVEHLHMVMTALEAESDVAELVRHRDAEPE</sequence>
<feature type="domain" description="HD" evidence="8">
    <location>
        <begin position="47"/>
        <end position="146"/>
    </location>
</feature>
<dbReference type="Pfam" id="PF13291">
    <property type="entry name" value="ACT_4"/>
    <property type="match status" value="1"/>
</dbReference>
<evidence type="ECO:0000259" key="9">
    <source>
        <dbReference type="PROSITE" id="PS51880"/>
    </source>
</evidence>
<dbReference type="SUPFAM" id="SSF81271">
    <property type="entry name" value="TGS-like"/>
    <property type="match status" value="1"/>
</dbReference>
<dbReference type="NCBIfam" id="TIGR00691">
    <property type="entry name" value="spoT_relA"/>
    <property type="match status" value="1"/>
</dbReference>
<evidence type="ECO:0000256" key="5">
    <source>
        <dbReference type="ARBA" id="ARBA00048244"/>
    </source>
</evidence>
<dbReference type="InterPro" id="IPR043519">
    <property type="entry name" value="NT_sf"/>
</dbReference>
<evidence type="ECO:0000256" key="4">
    <source>
        <dbReference type="ARBA" id="ARBA00032407"/>
    </source>
</evidence>
<dbReference type="InterPro" id="IPR002912">
    <property type="entry name" value="ACT_dom"/>
</dbReference>
<dbReference type="PANTHER" id="PTHR21262">
    <property type="entry name" value="GUANOSINE-3',5'-BIS DIPHOSPHATE 3'-PYROPHOSPHOHYDROLASE"/>
    <property type="match status" value="1"/>
</dbReference>
<reference evidence="10" key="2">
    <citation type="submission" date="2020-09" db="EMBL/GenBank/DDBJ databases">
        <authorList>
            <person name="Sun Q."/>
            <person name="Zhou Y."/>
        </authorList>
    </citation>
    <scope>NUCLEOTIDE SEQUENCE</scope>
    <source>
        <strain evidence="10">CGMCC 1.16012</strain>
    </source>
</reference>
<evidence type="ECO:0000256" key="2">
    <source>
        <dbReference type="ARBA" id="ARBA00014315"/>
    </source>
</evidence>
<dbReference type="PROSITE" id="PS51831">
    <property type="entry name" value="HD"/>
    <property type="match status" value="1"/>
</dbReference>
<dbReference type="AlphaFoldDB" id="A0A917AFF1"/>
<dbReference type="Pfam" id="PF04607">
    <property type="entry name" value="RelA_SpoT"/>
    <property type="match status" value="1"/>
</dbReference>
<proteinExistence type="inferred from homology"/>
<dbReference type="GO" id="GO:0015949">
    <property type="term" value="P:nucleobase-containing small molecule interconversion"/>
    <property type="evidence" value="ECO:0007669"/>
    <property type="project" value="UniProtKB-ARBA"/>
</dbReference>
<dbReference type="InterPro" id="IPR012676">
    <property type="entry name" value="TGS-like"/>
</dbReference>
<dbReference type="PROSITE" id="PS51880">
    <property type="entry name" value="TGS"/>
    <property type="match status" value="1"/>
</dbReference>
<dbReference type="Pfam" id="PF13328">
    <property type="entry name" value="HD_4"/>
    <property type="match status" value="1"/>
</dbReference>
<accession>A0A917AFF1</accession>
<dbReference type="SMART" id="SM00471">
    <property type="entry name" value="HDc"/>
    <property type="match status" value="1"/>
</dbReference>
<feature type="domain" description="TGS" evidence="9">
    <location>
        <begin position="384"/>
        <end position="449"/>
    </location>
</feature>
<dbReference type="InterPro" id="IPR004811">
    <property type="entry name" value="RelA/Spo_fam"/>
</dbReference>
<dbReference type="OrthoDB" id="9805041at2"/>
<comment type="catalytic activity">
    <reaction evidence="5">
        <text>GTP + ATP = guanosine 3'-diphosphate 5'-triphosphate + AMP</text>
        <dbReference type="Rhea" id="RHEA:22088"/>
        <dbReference type="ChEBI" id="CHEBI:30616"/>
        <dbReference type="ChEBI" id="CHEBI:37565"/>
        <dbReference type="ChEBI" id="CHEBI:142410"/>
        <dbReference type="ChEBI" id="CHEBI:456215"/>
        <dbReference type="EC" id="2.7.6.5"/>
    </reaction>
</comment>
<dbReference type="InterPro" id="IPR004095">
    <property type="entry name" value="TGS"/>
</dbReference>
<dbReference type="InterPro" id="IPR007685">
    <property type="entry name" value="RelA_SpoT"/>
</dbReference>
<evidence type="ECO:0000313" key="10">
    <source>
        <dbReference type="EMBL" id="GGE49133.1"/>
    </source>
</evidence>
<dbReference type="Gene3D" id="3.10.20.30">
    <property type="match status" value="1"/>
</dbReference>
<dbReference type="FunFam" id="3.30.460.10:FF:000001">
    <property type="entry name" value="GTP pyrophosphokinase RelA"/>
    <property type="match status" value="1"/>
</dbReference>
<dbReference type="Gene3D" id="1.10.3210.10">
    <property type="entry name" value="Hypothetical protein af1432"/>
    <property type="match status" value="1"/>
</dbReference>
<dbReference type="SMART" id="SM00954">
    <property type="entry name" value="RelA_SpoT"/>
    <property type="match status" value="1"/>
</dbReference>
<dbReference type="SUPFAM" id="SSF109604">
    <property type="entry name" value="HD-domain/PDEase-like"/>
    <property type="match status" value="1"/>
</dbReference>
<reference evidence="10" key="1">
    <citation type="journal article" date="2014" name="Int. J. Syst. Evol. Microbiol.">
        <title>Complete genome sequence of Corynebacterium casei LMG S-19264T (=DSM 44701T), isolated from a smear-ripened cheese.</title>
        <authorList>
            <consortium name="US DOE Joint Genome Institute (JGI-PGF)"/>
            <person name="Walter F."/>
            <person name="Albersmeier A."/>
            <person name="Kalinowski J."/>
            <person name="Ruckert C."/>
        </authorList>
    </citation>
    <scope>NUCLEOTIDE SEQUENCE</scope>
    <source>
        <strain evidence="10">CGMCC 1.16012</strain>
    </source>
</reference>
<dbReference type="FunFam" id="3.10.20.30:FF:000002">
    <property type="entry name" value="GTP pyrophosphokinase (RelA/SpoT)"/>
    <property type="match status" value="1"/>
</dbReference>
<dbReference type="InterPro" id="IPR045600">
    <property type="entry name" value="RelA/SpoT_AH_RIS"/>
</dbReference>
<dbReference type="CDD" id="cd01668">
    <property type="entry name" value="TGS_RSH"/>
    <property type="match status" value="1"/>
</dbReference>
<comment type="caution">
    <text evidence="10">The sequence shown here is derived from an EMBL/GenBank/DDBJ whole genome shotgun (WGS) entry which is preliminary data.</text>
</comment>
<dbReference type="EC" id="2.7.6.5" evidence="1"/>
<evidence type="ECO:0000256" key="1">
    <source>
        <dbReference type="ARBA" id="ARBA00013251"/>
    </source>
</evidence>
<evidence type="ECO:0000256" key="6">
    <source>
        <dbReference type="RuleBase" id="RU003847"/>
    </source>
</evidence>
<dbReference type="Gene3D" id="3.30.460.10">
    <property type="entry name" value="Beta Polymerase, domain 2"/>
    <property type="match status" value="1"/>
</dbReference>
<dbReference type="PROSITE" id="PS51671">
    <property type="entry name" value="ACT"/>
    <property type="match status" value="1"/>
</dbReference>
<organism evidence="10 11">
    <name type="scientific">Actibacterium pelagium</name>
    <dbReference type="NCBI Taxonomy" id="2029103"/>
    <lineage>
        <taxon>Bacteria</taxon>
        <taxon>Pseudomonadati</taxon>
        <taxon>Pseudomonadota</taxon>
        <taxon>Alphaproteobacteria</taxon>
        <taxon>Rhodobacterales</taxon>
        <taxon>Roseobacteraceae</taxon>
        <taxon>Actibacterium</taxon>
    </lineage>
</organism>
<feature type="domain" description="ACT" evidence="7">
    <location>
        <begin position="629"/>
        <end position="703"/>
    </location>
</feature>
<evidence type="ECO:0000259" key="8">
    <source>
        <dbReference type="PROSITE" id="PS51831"/>
    </source>
</evidence>
<dbReference type="CDD" id="cd05399">
    <property type="entry name" value="NT_Rel-Spo_like"/>
    <property type="match status" value="1"/>
</dbReference>
<dbReference type="GO" id="GO:0008893">
    <property type="term" value="F:guanosine-3',5'-bis(diphosphate) 3'-diphosphatase activity"/>
    <property type="evidence" value="ECO:0007669"/>
    <property type="project" value="TreeGrafter"/>
</dbReference>
<keyword evidence="11" id="KW-1185">Reference proteome</keyword>
<dbReference type="InterPro" id="IPR045865">
    <property type="entry name" value="ACT-like_dom_sf"/>
</dbReference>
<dbReference type="InterPro" id="IPR033655">
    <property type="entry name" value="TGS_RelA/SpoT"/>
</dbReference>
<dbReference type="SUPFAM" id="SSF81301">
    <property type="entry name" value="Nucleotidyltransferase"/>
    <property type="match status" value="1"/>
</dbReference>
<dbReference type="PANTHER" id="PTHR21262:SF36">
    <property type="entry name" value="BIFUNCTIONAL (P)PPGPP SYNTHASE_HYDROLASE SPOT"/>
    <property type="match status" value="1"/>
</dbReference>
<name>A0A917AFF1_9RHOB</name>
<dbReference type="InterPro" id="IPR012675">
    <property type="entry name" value="Beta-grasp_dom_sf"/>
</dbReference>
<protein>
    <recommendedName>
        <fullName evidence="2">GTP pyrophosphokinase rsh</fullName>
        <ecNumber evidence="1">2.7.6.5</ecNumber>
    </recommendedName>
    <alternativeName>
        <fullName evidence="4">(p)ppGpp synthase</fullName>
    </alternativeName>
    <alternativeName>
        <fullName evidence="3">ATP:GTP 3'-pyrophosphotransferase</fullName>
    </alternativeName>
</protein>
<dbReference type="CDD" id="cd04876">
    <property type="entry name" value="ACT_RelA-SpoT"/>
    <property type="match status" value="1"/>
</dbReference>
<dbReference type="GO" id="GO:0008728">
    <property type="term" value="F:GTP diphosphokinase activity"/>
    <property type="evidence" value="ECO:0007669"/>
    <property type="project" value="UniProtKB-EC"/>
</dbReference>
<dbReference type="SUPFAM" id="SSF55021">
    <property type="entry name" value="ACT-like"/>
    <property type="match status" value="1"/>
</dbReference>
<dbReference type="Pfam" id="PF02824">
    <property type="entry name" value="TGS"/>
    <property type="match status" value="1"/>
</dbReference>
<dbReference type="GO" id="GO:0015969">
    <property type="term" value="P:guanosine tetraphosphate metabolic process"/>
    <property type="evidence" value="ECO:0007669"/>
    <property type="project" value="InterPro"/>
</dbReference>
<evidence type="ECO:0000313" key="11">
    <source>
        <dbReference type="Proteomes" id="UP000606730"/>
    </source>
</evidence>
<dbReference type="Pfam" id="PF19296">
    <property type="entry name" value="RelA_AH_RIS"/>
    <property type="match status" value="2"/>
</dbReference>
<dbReference type="Proteomes" id="UP000606730">
    <property type="component" value="Unassembled WGS sequence"/>
</dbReference>
<dbReference type="RefSeq" id="WP_095595167.1">
    <property type="nucleotide sequence ID" value="NZ_BMKN01000002.1"/>
</dbReference>
<dbReference type="InterPro" id="IPR003607">
    <property type="entry name" value="HD/PDEase_dom"/>
</dbReference>
<evidence type="ECO:0000256" key="3">
    <source>
        <dbReference type="ARBA" id="ARBA00029754"/>
    </source>
</evidence>
<dbReference type="Gene3D" id="3.30.70.260">
    <property type="match status" value="1"/>
</dbReference>
<dbReference type="EMBL" id="BMKN01000002">
    <property type="protein sequence ID" value="GGE49133.1"/>
    <property type="molecule type" value="Genomic_DNA"/>
</dbReference>
<dbReference type="CDD" id="cd00077">
    <property type="entry name" value="HDc"/>
    <property type="match status" value="1"/>
</dbReference>
<dbReference type="InterPro" id="IPR006674">
    <property type="entry name" value="HD_domain"/>
</dbReference>
<gene>
    <name evidence="10" type="primary">spoT/relA</name>
    <name evidence="10" type="ORF">GCM10011517_16230</name>
</gene>
<evidence type="ECO:0000259" key="7">
    <source>
        <dbReference type="PROSITE" id="PS51671"/>
    </source>
</evidence>
<comment type="function">
    <text evidence="6">In eubacteria ppGpp (guanosine 3'-diphosphate 5'-diphosphate) is a mediator of the stringent response that coordinates a variety of cellular activities in response to changes in nutritional abundance.</text>
</comment>
<comment type="similarity">
    <text evidence="6">Belongs to the relA/spoT family.</text>
</comment>
<dbReference type="GO" id="GO:0042594">
    <property type="term" value="P:response to starvation"/>
    <property type="evidence" value="ECO:0007669"/>
    <property type="project" value="TreeGrafter"/>
</dbReference>
<dbReference type="GO" id="GO:0005886">
    <property type="term" value="C:plasma membrane"/>
    <property type="evidence" value="ECO:0007669"/>
    <property type="project" value="TreeGrafter"/>
</dbReference>